<feature type="signal peptide" evidence="2">
    <location>
        <begin position="1"/>
        <end position="33"/>
    </location>
</feature>
<dbReference type="InterPro" id="IPR008971">
    <property type="entry name" value="HSP40/DnaJ_pept-bd"/>
</dbReference>
<feature type="chain" id="PRO_5044744157" description="J domain-containing protein" evidence="2">
    <location>
        <begin position="34"/>
        <end position="392"/>
    </location>
</feature>
<evidence type="ECO:0000256" key="1">
    <source>
        <dbReference type="ARBA" id="ARBA00023186"/>
    </source>
</evidence>
<dbReference type="InterPro" id="IPR051339">
    <property type="entry name" value="DnaJ_subfamily_B"/>
</dbReference>
<evidence type="ECO:0000313" key="4">
    <source>
        <dbReference type="EMBL" id="KAL3798013.1"/>
    </source>
</evidence>
<dbReference type="SUPFAM" id="SSF49493">
    <property type="entry name" value="HSP40/DnaJ peptide-binding domain"/>
    <property type="match status" value="1"/>
</dbReference>
<evidence type="ECO:0000259" key="3">
    <source>
        <dbReference type="PROSITE" id="PS50076"/>
    </source>
</evidence>
<dbReference type="PANTHER" id="PTHR24078">
    <property type="entry name" value="DNAJ HOMOLOG SUBFAMILY C MEMBER"/>
    <property type="match status" value="1"/>
</dbReference>
<dbReference type="SMART" id="SM00271">
    <property type="entry name" value="DnaJ"/>
    <property type="match status" value="1"/>
</dbReference>
<dbReference type="Pfam" id="PF01556">
    <property type="entry name" value="DnaJ_C"/>
    <property type="match status" value="1"/>
</dbReference>
<comment type="caution">
    <text evidence="4">The sequence shown here is derived from an EMBL/GenBank/DDBJ whole genome shotgun (WGS) entry which is preliminary data.</text>
</comment>
<dbReference type="SUPFAM" id="SSF46565">
    <property type="entry name" value="Chaperone J-domain"/>
    <property type="match status" value="1"/>
</dbReference>
<dbReference type="InterPro" id="IPR001623">
    <property type="entry name" value="DnaJ_domain"/>
</dbReference>
<evidence type="ECO:0000313" key="5">
    <source>
        <dbReference type="Proteomes" id="UP001530400"/>
    </source>
</evidence>
<organism evidence="4 5">
    <name type="scientific">Cyclotella atomus</name>
    <dbReference type="NCBI Taxonomy" id="382360"/>
    <lineage>
        <taxon>Eukaryota</taxon>
        <taxon>Sar</taxon>
        <taxon>Stramenopiles</taxon>
        <taxon>Ochrophyta</taxon>
        <taxon>Bacillariophyta</taxon>
        <taxon>Coscinodiscophyceae</taxon>
        <taxon>Thalassiosirophycidae</taxon>
        <taxon>Stephanodiscales</taxon>
        <taxon>Stephanodiscaceae</taxon>
        <taxon>Cyclotella</taxon>
    </lineage>
</organism>
<protein>
    <recommendedName>
        <fullName evidence="3">J domain-containing protein</fullName>
    </recommendedName>
</protein>
<dbReference type="PROSITE" id="PS50076">
    <property type="entry name" value="DNAJ_2"/>
    <property type="match status" value="1"/>
</dbReference>
<gene>
    <name evidence="4" type="ORF">ACHAWO_005428</name>
</gene>
<evidence type="ECO:0000256" key="2">
    <source>
        <dbReference type="SAM" id="SignalP"/>
    </source>
</evidence>
<dbReference type="Pfam" id="PF00226">
    <property type="entry name" value="DnaJ"/>
    <property type="match status" value="1"/>
</dbReference>
<keyword evidence="2" id="KW-0732">Signal</keyword>
<dbReference type="Gene3D" id="1.10.287.110">
    <property type="entry name" value="DnaJ domain"/>
    <property type="match status" value="1"/>
</dbReference>
<dbReference type="Proteomes" id="UP001530400">
    <property type="component" value="Unassembled WGS sequence"/>
</dbReference>
<dbReference type="PANTHER" id="PTHR24078:SF553">
    <property type="entry name" value="DNAJ HOMOLOG SUBFAMILY B MEMBER 5"/>
    <property type="match status" value="1"/>
</dbReference>
<dbReference type="InterPro" id="IPR036869">
    <property type="entry name" value="J_dom_sf"/>
</dbReference>
<dbReference type="EMBL" id="JALLPJ020000231">
    <property type="protein sequence ID" value="KAL3798013.1"/>
    <property type="molecule type" value="Genomic_DNA"/>
</dbReference>
<dbReference type="Gene3D" id="2.60.260.20">
    <property type="entry name" value="Urease metallochaperone UreE, N-terminal domain"/>
    <property type="match status" value="2"/>
</dbReference>
<dbReference type="InterPro" id="IPR002939">
    <property type="entry name" value="DnaJ_C"/>
</dbReference>
<proteinExistence type="predicted"/>
<feature type="domain" description="J" evidence="3">
    <location>
        <begin position="39"/>
        <end position="106"/>
    </location>
</feature>
<name>A0ABD3QDL1_9STRA</name>
<reference evidence="4 5" key="1">
    <citation type="submission" date="2024-10" db="EMBL/GenBank/DDBJ databases">
        <title>Updated reference genomes for cyclostephanoid diatoms.</title>
        <authorList>
            <person name="Roberts W.R."/>
            <person name="Alverson A.J."/>
        </authorList>
    </citation>
    <scope>NUCLEOTIDE SEQUENCE [LARGE SCALE GENOMIC DNA]</scope>
    <source>
        <strain evidence="4 5">AJA010-31</strain>
    </source>
</reference>
<dbReference type="AlphaFoldDB" id="A0ABD3QDL1"/>
<dbReference type="PRINTS" id="PR00625">
    <property type="entry name" value="JDOMAIN"/>
</dbReference>
<accession>A0ABD3QDL1</accession>
<sequence>MVNLFYSKMRHRCYKYCRFLLLLLSIISASTSSNNFRANPYEVLGVNKSATQKEIQQQYRSLCLKYHPDKNRDAGSEEDDFAFKEVQHAYSLIGTEDDRRKYDVTSKFSSYTRNSDFMYTDGLANQYNYFGAGGQTMYFKFGQNGPSFRFYHNPQFQRRYGQPFQFQSPYTSSQTFRETTPTSTTKRAHYVQKITVPLEELYTGGQMDFNLTRSIISRYEAAYRGGFLMPLISQAALAVLTTWLKSQKINRLLSLFLFVTIVHFNLPPVPTKKTYSTIIRPGWKAGTKIKYKVDEPGCVADVTFVIQEGSHDMYKRVGNDLHATISIKAKRLRRGCTVYMNSLSHPEDPIKLKLRRGQVTEDGQVVVIEGRGWPVSNTGTCGNLHVKIRIKA</sequence>
<keyword evidence="5" id="KW-1185">Reference proteome</keyword>
<keyword evidence="1" id="KW-0143">Chaperone</keyword>
<dbReference type="CDD" id="cd06257">
    <property type="entry name" value="DnaJ"/>
    <property type="match status" value="1"/>
</dbReference>